<evidence type="ECO:0000313" key="1">
    <source>
        <dbReference type="EMBL" id="MDQ0446981.1"/>
    </source>
</evidence>
<dbReference type="RefSeq" id="WP_238206675.1">
    <property type="nucleotide sequence ID" value="NZ_BPQE01000028.1"/>
</dbReference>
<keyword evidence="2" id="KW-1185">Reference proteome</keyword>
<gene>
    <name evidence="1" type="ORF">QO012_001472</name>
</gene>
<dbReference type="EMBL" id="JAUSVP010000003">
    <property type="protein sequence ID" value="MDQ0446981.1"/>
    <property type="molecule type" value="Genomic_DNA"/>
</dbReference>
<reference evidence="1 2" key="1">
    <citation type="submission" date="2023-07" db="EMBL/GenBank/DDBJ databases">
        <title>Genomic Encyclopedia of Type Strains, Phase IV (KMG-IV): sequencing the most valuable type-strain genomes for metagenomic binning, comparative biology and taxonomic classification.</title>
        <authorList>
            <person name="Goeker M."/>
        </authorList>
    </citation>
    <scope>NUCLEOTIDE SEQUENCE [LARGE SCALE GENOMIC DNA]</scope>
    <source>
        <strain evidence="1 2">DSM 19013</strain>
    </source>
</reference>
<proteinExistence type="predicted"/>
<organism evidence="1 2">
    <name type="scientific">Methylobacterium aerolatum</name>
    <dbReference type="NCBI Taxonomy" id="418708"/>
    <lineage>
        <taxon>Bacteria</taxon>
        <taxon>Pseudomonadati</taxon>
        <taxon>Pseudomonadota</taxon>
        <taxon>Alphaproteobacteria</taxon>
        <taxon>Hyphomicrobiales</taxon>
        <taxon>Methylobacteriaceae</taxon>
        <taxon>Methylobacterium</taxon>
    </lineage>
</organism>
<accession>A0ABU0HZS6</accession>
<sequence>MRYNFPTRRRKARPAELEIGVINRDGTPKRRMVPATDYPAVVFLPHFGRAGFFVGNNPNIDTLYWKGKAHPTVNVDEHMALYGFDGVYEAKFMPHELGQTIIKICYAYAIAELGIDSFEPVCLPQILGKDNNISYIFGQKGETQPEAGDTIIWKITLAYIVSRSMPPVLTAQCVFLEKMGMPIYEVVLGFIRNFDQFAVMKDKISNYSLVNQF</sequence>
<evidence type="ECO:0000313" key="2">
    <source>
        <dbReference type="Proteomes" id="UP001231124"/>
    </source>
</evidence>
<protein>
    <submittedName>
        <fullName evidence="1">Uncharacterized protein</fullName>
    </submittedName>
</protein>
<dbReference type="Proteomes" id="UP001231124">
    <property type="component" value="Unassembled WGS sequence"/>
</dbReference>
<comment type="caution">
    <text evidence="1">The sequence shown here is derived from an EMBL/GenBank/DDBJ whole genome shotgun (WGS) entry which is preliminary data.</text>
</comment>
<name>A0ABU0HZS6_9HYPH</name>